<dbReference type="Proteomes" id="UP000054166">
    <property type="component" value="Unassembled WGS sequence"/>
</dbReference>
<accession>A0A0C3EXY4</accession>
<proteinExistence type="predicted"/>
<keyword evidence="2" id="KW-1185">Reference proteome</keyword>
<sequence length="183" mass="20006">MDTATSDSDMGSVESSCHCQEGWLSPRMKFILSTTAAVASDLIIDTGEMAEELGHVGGVYLAEHIPGDQLPRGKKSVVSWIEGFAAIFGVIHDMFEAEKIPVADALELALSQLPKNKQKLIKAYGKNGAEVDSVLEALVHGAKEEWEENEFEATHCYDNEWDALPKCAEHDLNWTLAEDMLAG</sequence>
<protein>
    <submittedName>
        <fullName evidence="1">Uncharacterized protein</fullName>
    </submittedName>
</protein>
<dbReference type="EMBL" id="KN833105">
    <property type="protein sequence ID" value="KIM72829.1"/>
    <property type="molecule type" value="Genomic_DNA"/>
</dbReference>
<dbReference type="AlphaFoldDB" id="A0A0C3EXY4"/>
<evidence type="ECO:0000313" key="2">
    <source>
        <dbReference type="Proteomes" id="UP000054166"/>
    </source>
</evidence>
<evidence type="ECO:0000313" key="1">
    <source>
        <dbReference type="EMBL" id="KIM72829.1"/>
    </source>
</evidence>
<reference evidence="1 2" key="1">
    <citation type="submission" date="2014-04" db="EMBL/GenBank/DDBJ databases">
        <authorList>
            <consortium name="DOE Joint Genome Institute"/>
            <person name="Kuo A."/>
            <person name="Tarkka M."/>
            <person name="Buscot F."/>
            <person name="Kohler A."/>
            <person name="Nagy L.G."/>
            <person name="Floudas D."/>
            <person name="Copeland A."/>
            <person name="Barry K.W."/>
            <person name="Cichocki N."/>
            <person name="Veneault-Fourrey C."/>
            <person name="LaButti K."/>
            <person name="Lindquist E.A."/>
            <person name="Lipzen A."/>
            <person name="Lundell T."/>
            <person name="Morin E."/>
            <person name="Murat C."/>
            <person name="Sun H."/>
            <person name="Tunlid A."/>
            <person name="Henrissat B."/>
            <person name="Grigoriev I.V."/>
            <person name="Hibbett D.S."/>
            <person name="Martin F."/>
            <person name="Nordberg H.P."/>
            <person name="Cantor M.N."/>
            <person name="Hua S.X."/>
        </authorList>
    </citation>
    <scope>NUCLEOTIDE SEQUENCE [LARGE SCALE GENOMIC DNA]</scope>
    <source>
        <strain evidence="1 2">F 1598</strain>
    </source>
</reference>
<dbReference type="HOGENOM" id="CLU_1475698_0_0_1"/>
<organism evidence="1 2">
    <name type="scientific">Piloderma croceum (strain F 1598)</name>
    <dbReference type="NCBI Taxonomy" id="765440"/>
    <lineage>
        <taxon>Eukaryota</taxon>
        <taxon>Fungi</taxon>
        <taxon>Dikarya</taxon>
        <taxon>Basidiomycota</taxon>
        <taxon>Agaricomycotina</taxon>
        <taxon>Agaricomycetes</taxon>
        <taxon>Agaricomycetidae</taxon>
        <taxon>Atheliales</taxon>
        <taxon>Atheliaceae</taxon>
        <taxon>Piloderma</taxon>
    </lineage>
</organism>
<name>A0A0C3EXY4_PILCF</name>
<dbReference type="OrthoDB" id="2900339at2759"/>
<dbReference type="InParanoid" id="A0A0C3EXY4"/>
<reference evidence="2" key="2">
    <citation type="submission" date="2015-01" db="EMBL/GenBank/DDBJ databases">
        <title>Evolutionary Origins and Diversification of the Mycorrhizal Mutualists.</title>
        <authorList>
            <consortium name="DOE Joint Genome Institute"/>
            <consortium name="Mycorrhizal Genomics Consortium"/>
            <person name="Kohler A."/>
            <person name="Kuo A."/>
            <person name="Nagy L.G."/>
            <person name="Floudas D."/>
            <person name="Copeland A."/>
            <person name="Barry K.W."/>
            <person name="Cichocki N."/>
            <person name="Veneault-Fourrey C."/>
            <person name="LaButti K."/>
            <person name="Lindquist E.A."/>
            <person name="Lipzen A."/>
            <person name="Lundell T."/>
            <person name="Morin E."/>
            <person name="Murat C."/>
            <person name="Riley R."/>
            <person name="Ohm R."/>
            <person name="Sun H."/>
            <person name="Tunlid A."/>
            <person name="Henrissat B."/>
            <person name="Grigoriev I.V."/>
            <person name="Hibbett D.S."/>
            <person name="Martin F."/>
        </authorList>
    </citation>
    <scope>NUCLEOTIDE SEQUENCE [LARGE SCALE GENOMIC DNA]</scope>
    <source>
        <strain evidence="2">F 1598</strain>
    </source>
</reference>
<gene>
    <name evidence="1" type="ORF">PILCRDRAFT_736668</name>
</gene>